<dbReference type="GeneID" id="81369268"/>
<dbReference type="RefSeq" id="XP_056489590.1">
    <property type="nucleotide sequence ID" value="XM_056630288.1"/>
</dbReference>
<feature type="compositionally biased region" description="Low complexity" evidence="1">
    <location>
        <begin position="201"/>
        <end position="214"/>
    </location>
</feature>
<dbReference type="AlphaFoldDB" id="A0A9W9W2K5"/>
<feature type="region of interest" description="Disordered" evidence="1">
    <location>
        <begin position="150"/>
        <end position="306"/>
    </location>
</feature>
<reference evidence="2" key="2">
    <citation type="journal article" date="2023" name="IMA Fungus">
        <title>Comparative genomic study of the Penicillium genus elucidates a diverse pangenome and 15 lateral gene transfer events.</title>
        <authorList>
            <person name="Petersen C."/>
            <person name="Sorensen T."/>
            <person name="Nielsen M.R."/>
            <person name="Sondergaard T.E."/>
            <person name="Sorensen J.L."/>
            <person name="Fitzpatrick D.A."/>
            <person name="Frisvad J.C."/>
            <person name="Nielsen K.L."/>
        </authorList>
    </citation>
    <scope>NUCLEOTIDE SEQUENCE</scope>
    <source>
        <strain evidence="2">IBT 29677</strain>
    </source>
</reference>
<feature type="compositionally biased region" description="Acidic residues" evidence="1">
    <location>
        <begin position="165"/>
        <end position="191"/>
    </location>
</feature>
<dbReference type="EMBL" id="JAPZBU010000006">
    <property type="protein sequence ID" value="KAJ5397538.1"/>
    <property type="molecule type" value="Genomic_DNA"/>
</dbReference>
<keyword evidence="3" id="KW-1185">Reference proteome</keyword>
<reference evidence="2" key="1">
    <citation type="submission" date="2022-12" db="EMBL/GenBank/DDBJ databases">
        <authorList>
            <person name="Petersen C."/>
        </authorList>
    </citation>
    <scope>NUCLEOTIDE SEQUENCE</scope>
    <source>
        <strain evidence="2">IBT 29677</strain>
    </source>
</reference>
<feature type="region of interest" description="Disordered" evidence="1">
    <location>
        <begin position="60"/>
        <end position="90"/>
    </location>
</feature>
<evidence type="ECO:0000313" key="3">
    <source>
        <dbReference type="Proteomes" id="UP001147747"/>
    </source>
</evidence>
<organism evidence="2 3">
    <name type="scientific">Penicillium cosmopolitanum</name>
    <dbReference type="NCBI Taxonomy" id="1131564"/>
    <lineage>
        <taxon>Eukaryota</taxon>
        <taxon>Fungi</taxon>
        <taxon>Dikarya</taxon>
        <taxon>Ascomycota</taxon>
        <taxon>Pezizomycotina</taxon>
        <taxon>Eurotiomycetes</taxon>
        <taxon>Eurotiomycetidae</taxon>
        <taxon>Eurotiales</taxon>
        <taxon>Aspergillaceae</taxon>
        <taxon>Penicillium</taxon>
    </lineage>
</organism>
<feature type="compositionally biased region" description="Low complexity" evidence="1">
    <location>
        <begin position="69"/>
        <end position="89"/>
    </location>
</feature>
<feature type="compositionally biased region" description="Polar residues" evidence="1">
    <location>
        <begin position="222"/>
        <end position="233"/>
    </location>
</feature>
<gene>
    <name evidence="2" type="ORF">N7509_005651</name>
</gene>
<proteinExistence type="predicted"/>
<feature type="compositionally biased region" description="Basic and acidic residues" evidence="1">
    <location>
        <begin position="254"/>
        <end position="263"/>
    </location>
</feature>
<name>A0A9W9W2K5_9EURO</name>
<evidence type="ECO:0000256" key="1">
    <source>
        <dbReference type="SAM" id="MobiDB-lite"/>
    </source>
</evidence>
<dbReference type="Proteomes" id="UP001147747">
    <property type="component" value="Unassembled WGS sequence"/>
</dbReference>
<protein>
    <submittedName>
        <fullName evidence="2">Uncharacterized protein</fullName>
    </submittedName>
</protein>
<dbReference type="OrthoDB" id="5372734at2759"/>
<accession>A0A9W9W2K5</accession>
<evidence type="ECO:0000313" key="2">
    <source>
        <dbReference type="EMBL" id="KAJ5397538.1"/>
    </source>
</evidence>
<comment type="caution">
    <text evidence="2">The sequence shown here is derived from an EMBL/GenBank/DDBJ whole genome shotgun (WGS) entry which is preliminary data.</text>
</comment>
<sequence>MSDDDEYYEWDEDYLLEDLVPDLVDELAQTSYYEAALYEDPSFEVEDYFSDWEYYSDDYHDDDPTVKTTAPPAQKKARRAQAQAKATTTNRVAGSKFPAIPDISSFQGVIWKTPSLDPYQDVAVFYEPIGNKVALLKDWREVFKSAQPALDKSRLRKRKARDQETDAEGEDAEADLEMSFADDEFPCDGDDEKLGNDDQVDSSMSDIVSMDNMSETGDAGEASNTTPEFTQSPKEVPAVAPTSTPAKRGRKRKAEVPAEEANKDNPGTESPRTTRSKRVASKKADGEGSLSGASTAPTRRSTRQKK</sequence>